<dbReference type="InterPro" id="IPR036388">
    <property type="entry name" value="WH-like_DNA-bd_sf"/>
</dbReference>
<evidence type="ECO:0000256" key="2">
    <source>
        <dbReference type="ARBA" id="ARBA00023125"/>
    </source>
</evidence>
<keyword evidence="1" id="KW-0805">Transcription regulation</keyword>
<dbReference type="EMBL" id="LNSV01000003">
    <property type="protein sequence ID" value="KUH40345.1"/>
    <property type="molecule type" value="Genomic_DNA"/>
</dbReference>
<dbReference type="PANTHER" id="PTHR33164">
    <property type="entry name" value="TRANSCRIPTIONAL REGULATOR, MARR FAMILY"/>
    <property type="match status" value="1"/>
</dbReference>
<evidence type="ECO:0000313" key="5">
    <source>
        <dbReference type="EMBL" id="KUH40345.1"/>
    </source>
</evidence>
<dbReference type="Pfam" id="PF12802">
    <property type="entry name" value="MarR_2"/>
    <property type="match status" value="1"/>
</dbReference>
<evidence type="ECO:0000259" key="4">
    <source>
        <dbReference type="PROSITE" id="PS50995"/>
    </source>
</evidence>
<dbReference type="SUPFAM" id="SSF46785">
    <property type="entry name" value="Winged helix' DNA-binding domain"/>
    <property type="match status" value="1"/>
</dbReference>
<dbReference type="GO" id="GO:0003677">
    <property type="term" value="F:DNA binding"/>
    <property type="evidence" value="ECO:0007669"/>
    <property type="project" value="UniProtKB-KW"/>
</dbReference>
<evidence type="ECO:0000256" key="3">
    <source>
        <dbReference type="ARBA" id="ARBA00023163"/>
    </source>
</evidence>
<dbReference type="PROSITE" id="PS50995">
    <property type="entry name" value="HTH_MARR_2"/>
    <property type="match status" value="1"/>
</dbReference>
<dbReference type="Proteomes" id="UP000054011">
    <property type="component" value="Unassembled WGS sequence"/>
</dbReference>
<dbReference type="AlphaFoldDB" id="A0A100Y9R2"/>
<accession>A0A100Y9R2</accession>
<protein>
    <submittedName>
        <fullName evidence="5">MarR family transcriptional regulator</fullName>
    </submittedName>
</protein>
<keyword evidence="6" id="KW-1185">Reference proteome</keyword>
<dbReference type="InterPro" id="IPR023187">
    <property type="entry name" value="Tscrpt_reg_MarR-type_CS"/>
</dbReference>
<dbReference type="RefSeq" id="WP_058940290.1">
    <property type="nucleotide sequence ID" value="NZ_LNSV01000003.1"/>
</dbReference>
<evidence type="ECO:0000256" key="1">
    <source>
        <dbReference type="ARBA" id="ARBA00023015"/>
    </source>
</evidence>
<dbReference type="SMART" id="SM00347">
    <property type="entry name" value="HTH_MARR"/>
    <property type="match status" value="1"/>
</dbReference>
<dbReference type="GO" id="GO:0006950">
    <property type="term" value="P:response to stress"/>
    <property type="evidence" value="ECO:0007669"/>
    <property type="project" value="TreeGrafter"/>
</dbReference>
<sequence>MGVNPAPSHDGSRAAAEAACEVIELLEVLWERGRDAVSSSPVSASQLRVLYSLDREEGINLRTLGELLGSAPSSVSRLCDRLEALGFVERGPSPVSRRELELRLTGHGKAYLRELRARREEVLLSSIAGMTPTAREALSKGLRGFRDAIGTKLPARRADGSDDEARSA</sequence>
<keyword evidence="3" id="KW-0804">Transcription</keyword>
<dbReference type="GO" id="GO:0003700">
    <property type="term" value="F:DNA-binding transcription factor activity"/>
    <property type="evidence" value="ECO:0007669"/>
    <property type="project" value="InterPro"/>
</dbReference>
<dbReference type="InterPro" id="IPR039422">
    <property type="entry name" value="MarR/SlyA-like"/>
</dbReference>
<dbReference type="PANTHER" id="PTHR33164:SF103">
    <property type="entry name" value="REGULATORY PROTEIN MARR"/>
    <property type="match status" value="1"/>
</dbReference>
<evidence type="ECO:0000313" key="6">
    <source>
        <dbReference type="Proteomes" id="UP000054011"/>
    </source>
</evidence>
<keyword evidence="2" id="KW-0238">DNA-binding</keyword>
<dbReference type="Gene3D" id="1.10.10.10">
    <property type="entry name" value="Winged helix-like DNA-binding domain superfamily/Winged helix DNA-binding domain"/>
    <property type="match status" value="1"/>
</dbReference>
<dbReference type="STRING" id="936756.ATE80_01745"/>
<gene>
    <name evidence="5" type="ORF">ATE80_01745</name>
</gene>
<dbReference type="InterPro" id="IPR036390">
    <property type="entry name" value="WH_DNA-bd_sf"/>
</dbReference>
<dbReference type="InterPro" id="IPR000835">
    <property type="entry name" value="HTH_MarR-typ"/>
</dbReference>
<dbReference type="OrthoDB" id="3830756at2"/>
<comment type="caution">
    <text evidence="5">The sequence shown here is derived from an EMBL/GenBank/DDBJ whole genome shotgun (WGS) entry which is preliminary data.</text>
</comment>
<organism evidence="5 6">
    <name type="scientific">Streptomyces kanasensis</name>
    <dbReference type="NCBI Taxonomy" id="936756"/>
    <lineage>
        <taxon>Bacteria</taxon>
        <taxon>Bacillati</taxon>
        <taxon>Actinomycetota</taxon>
        <taxon>Actinomycetes</taxon>
        <taxon>Kitasatosporales</taxon>
        <taxon>Streptomycetaceae</taxon>
        <taxon>Streptomyces</taxon>
    </lineage>
</organism>
<proteinExistence type="predicted"/>
<name>A0A100Y9R2_9ACTN</name>
<feature type="domain" description="HTH marR-type" evidence="4">
    <location>
        <begin position="15"/>
        <end position="147"/>
    </location>
</feature>
<reference evidence="5 6" key="1">
    <citation type="submission" date="2015-11" db="EMBL/GenBank/DDBJ databases">
        <title>Genome-wide analysis reveals the secondary metabolome in Streptomyces kanasensis ZX01.</title>
        <authorList>
            <person name="Zhang G."/>
            <person name="Han L."/>
            <person name="Feng J."/>
            <person name="Zhang X."/>
        </authorList>
    </citation>
    <scope>NUCLEOTIDE SEQUENCE [LARGE SCALE GENOMIC DNA]</scope>
    <source>
        <strain evidence="5 6">ZX01</strain>
    </source>
</reference>
<dbReference type="PROSITE" id="PS01117">
    <property type="entry name" value="HTH_MARR_1"/>
    <property type="match status" value="1"/>
</dbReference>